<dbReference type="InterPro" id="IPR011680">
    <property type="entry name" value="FEZ"/>
</dbReference>
<dbReference type="Pfam" id="PF07763">
    <property type="entry name" value="FEZ"/>
    <property type="match status" value="1"/>
</dbReference>
<keyword evidence="6" id="KW-1185">Reference proteome</keyword>
<sequence length="460" mass="51639">MEAPLVSLEEEFEEGPGDDGGTPRRTADPALAELESFSAEMMSFKSMEDLVQEFDEKLTVCFRNYDAATEGLAPVRGRLQAQEEEERLQDEEVWDALTDGFAPRDSPRPWLHPEAEAPDGTDPQLCEKEEEEELAERSEHDSGINEEPLLTAEQVIEELEELMQSSPDPEADPDGDEEEEEEEEEEEIEADADSGSGGMEPILLRDLHTFSPTFNNNCSHEGLEQLSAGELVAAAGRAEAASRALSAELVAQLARRDELAFEKEVKTAFIGALLAVQGEQREQREAARRRHRERGLSLQGGRPERGGHMPRKRFSMEGISSILQTGLRQTFGPATNEKQVLPFSPQIAQICPLLPALSHTLFPCIPQTPFSPFKILFNLTVLQHTFPFFVNPPCKIIFFHPQNPPFMFGQFLQHPNNSISPKCLQIKCDCRKVADILCICAFMLIWCNLHHRDEQKYIVL</sequence>
<feature type="region of interest" description="Disordered" evidence="4">
    <location>
        <begin position="99"/>
        <end position="148"/>
    </location>
</feature>
<dbReference type="PANTHER" id="PTHR12394:SF4">
    <property type="entry name" value="FASCICULATION AND ELONGATION PROTEIN ZETA-1"/>
    <property type="match status" value="1"/>
</dbReference>
<keyword evidence="2" id="KW-0597">Phosphoprotein</keyword>
<evidence type="ECO:0000256" key="2">
    <source>
        <dbReference type="ARBA" id="ARBA00022553"/>
    </source>
</evidence>
<evidence type="ECO:0000256" key="4">
    <source>
        <dbReference type="SAM" id="MobiDB-lite"/>
    </source>
</evidence>
<dbReference type="Ensembl" id="ENSAZOT00000010831.1">
    <property type="protein sequence ID" value="ENSAZOP00000010143.1"/>
    <property type="gene ID" value="ENSAZOG00000006449.1"/>
</dbReference>
<feature type="region of interest" description="Disordered" evidence="4">
    <location>
        <begin position="280"/>
        <end position="310"/>
    </location>
</feature>
<accession>A0A8B9UIL5</accession>
<feature type="compositionally biased region" description="Basic and acidic residues" evidence="4">
    <location>
        <begin position="105"/>
        <end position="115"/>
    </location>
</feature>
<dbReference type="Proteomes" id="UP000694549">
    <property type="component" value="Unplaced"/>
</dbReference>
<feature type="compositionally biased region" description="Acidic residues" evidence="4">
    <location>
        <begin position="8"/>
        <end position="17"/>
    </location>
</feature>
<feature type="region of interest" description="Disordered" evidence="4">
    <location>
        <begin position="1"/>
        <end position="27"/>
    </location>
</feature>
<protein>
    <submittedName>
        <fullName evidence="5">Fasciculation and elongation protein zeta 1</fullName>
    </submittedName>
</protein>
<name>A0A8B9UIL5_9AVES</name>
<evidence type="ECO:0000256" key="3">
    <source>
        <dbReference type="ARBA" id="ARBA00023054"/>
    </source>
</evidence>
<reference evidence="5" key="1">
    <citation type="submission" date="2025-08" db="UniProtKB">
        <authorList>
            <consortium name="Ensembl"/>
        </authorList>
    </citation>
    <scope>IDENTIFICATION</scope>
</reference>
<proteinExistence type="inferred from homology"/>
<dbReference type="GO" id="GO:0005737">
    <property type="term" value="C:cytoplasm"/>
    <property type="evidence" value="ECO:0007669"/>
    <property type="project" value="TreeGrafter"/>
</dbReference>
<evidence type="ECO:0000313" key="6">
    <source>
        <dbReference type="Proteomes" id="UP000694549"/>
    </source>
</evidence>
<organism evidence="5 6">
    <name type="scientific">Anas zonorhyncha</name>
    <name type="common">Eastern spot-billed duck</name>
    <dbReference type="NCBI Taxonomy" id="75864"/>
    <lineage>
        <taxon>Eukaryota</taxon>
        <taxon>Metazoa</taxon>
        <taxon>Chordata</taxon>
        <taxon>Craniata</taxon>
        <taxon>Vertebrata</taxon>
        <taxon>Euteleostomi</taxon>
        <taxon>Archelosauria</taxon>
        <taxon>Archosauria</taxon>
        <taxon>Dinosauria</taxon>
        <taxon>Saurischia</taxon>
        <taxon>Theropoda</taxon>
        <taxon>Coelurosauria</taxon>
        <taxon>Aves</taxon>
        <taxon>Neognathae</taxon>
        <taxon>Galloanserae</taxon>
        <taxon>Anseriformes</taxon>
        <taxon>Anatidae</taxon>
        <taxon>Anatinae</taxon>
        <taxon>Anas</taxon>
    </lineage>
</organism>
<dbReference type="AlphaFoldDB" id="A0A8B9UIL5"/>
<feature type="compositionally biased region" description="Acidic residues" evidence="4">
    <location>
        <begin position="169"/>
        <end position="192"/>
    </location>
</feature>
<evidence type="ECO:0000313" key="5">
    <source>
        <dbReference type="Ensembl" id="ENSAZOP00000010143.1"/>
    </source>
</evidence>
<comment type="similarity">
    <text evidence="1">Belongs to the zygin family.</text>
</comment>
<reference evidence="5" key="2">
    <citation type="submission" date="2025-09" db="UniProtKB">
        <authorList>
            <consortium name="Ensembl"/>
        </authorList>
    </citation>
    <scope>IDENTIFICATION</scope>
</reference>
<dbReference type="GO" id="GO:0030424">
    <property type="term" value="C:axon"/>
    <property type="evidence" value="ECO:0007669"/>
    <property type="project" value="TreeGrafter"/>
</dbReference>
<evidence type="ECO:0000256" key="1">
    <source>
        <dbReference type="ARBA" id="ARBA00006788"/>
    </source>
</evidence>
<keyword evidence="3" id="KW-0175">Coiled coil</keyword>
<feature type="region of interest" description="Disordered" evidence="4">
    <location>
        <begin position="163"/>
        <end position="199"/>
    </location>
</feature>
<dbReference type="PANTHER" id="PTHR12394">
    <property type="entry name" value="ZYGIN"/>
    <property type="match status" value="1"/>
</dbReference>